<evidence type="ECO:0000256" key="2">
    <source>
        <dbReference type="SAM" id="Phobius"/>
    </source>
</evidence>
<dbReference type="PANTHER" id="PTHR30576:SF0">
    <property type="entry name" value="UNDECAPRENYL-PHOSPHATE N-ACETYLGALACTOSAMINYL 1-PHOSPHATE TRANSFERASE-RELATED"/>
    <property type="match status" value="1"/>
</dbReference>
<feature type="domain" description="Bacterial sugar transferase" evidence="3">
    <location>
        <begin position="24"/>
        <end position="216"/>
    </location>
</feature>
<name>A0A1I0YX82_9BACI</name>
<dbReference type="EMBL" id="FOJW01000008">
    <property type="protein sequence ID" value="SFB16990.1"/>
    <property type="molecule type" value="Genomic_DNA"/>
</dbReference>
<evidence type="ECO:0000259" key="3">
    <source>
        <dbReference type="Pfam" id="PF02397"/>
    </source>
</evidence>
<keyword evidence="2" id="KW-0812">Transmembrane</keyword>
<dbReference type="OrthoDB" id="9808602at2"/>
<sequence length="219" mass="25976">MEIRQHVRLRSVSVRNKQLFFMIKRSLDIAISLVCLLVLTPFMVWIACRMMKKEGKPIFFRQARVGREHRIFVLWRFRTKTNSSKVIRSLPPHPFPKNWDNGVPDAFYFKRDTTQTVTQTGNWLKKYHLDRIPELFNVLKGDMSLVGPSPEVPEIADHYNQYQAQRLRVKPGIICLSQINGYTNQNYGKKIRDDLFYIRNCSVKWDMVIICRALKQRMK</sequence>
<keyword evidence="2" id="KW-0472">Membrane</keyword>
<dbReference type="PANTHER" id="PTHR30576">
    <property type="entry name" value="COLANIC BIOSYNTHESIS UDP-GLUCOSE LIPID CARRIER TRANSFERASE"/>
    <property type="match status" value="1"/>
</dbReference>
<proteinExistence type="inferred from homology"/>
<evidence type="ECO:0000313" key="5">
    <source>
        <dbReference type="Proteomes" id="UP000198642"/>
    </source>
</evidence>
<dbReference type="InterPro" id="IPR003362">
    <property type="entry name" value="Bact_transf"/>
</dbReference>
<reference evidence="4 5" key="1">
    <citation type="submission" date="2016-10" db="EMBL/GenBank/DDBJ databases">
        <authorList>
            <person name="de Groot N.N."/>
        </authorList>
    </citation>
    <scope>NUCLEOTIDE SEQUENCE [LARGE SCALE GENOMIC DNA]</scope>
    <source>
        <strain evidence="4 5">CGMCC 1.3702</strain>
    </source>
</reference>
<organism evidence="4 5">
    <name type="scientific">Lentibacillus halodurans</name>
    <dbReference type="NCBI Taxonomy" id="237679"/>
    <lineage>
        <taxon>Bacteria</taxon>
        <taxon>Bacillati</taxon>
        <taxon>Bacillota</taxon>
        <taxon>Bacilli</taxon>
        <taxon>Bacillales</taxon>
        <taxon>Bacillaceae</taxon>
        <taxon>Lentibacillus</taxon>
    </lineage>
</organism>
<comment type="similarity">
    <text evidence="1">Belongs to the bacterial sugar transferase family.</text>
</comment>
<feature type="transmembrane region" description="Helical" evidence="2">
    <location>
        <begin position="29"/>
        <end position="48"/>
    </location>
</feature>
<protein>
    <submittedName>
        <fullName evidence="4">Sugar transferase involved in LPS biosynthesis (Colanic, teichoic acid)</fullName>
    </submittedName>
</protein>
<keyword evidence="4" id="KW-0808">Transferase</keyword>
<dbReference type="Pfam" id="PF02397">
    <property type="entry name" value="Bac_transf"/>
    <property type="match status" value="1"/>
</dbReference>
<dbReference type="STRING" id="237679.SAMN04488072_108194"/>
<gene>
    <name evidence="4" type="ORF">SAMN04488072_108194</name>
</gene>
<keyword evidence="2" id="KW-1133">Transmembrane helix</keyword>
<dbReference type="Proteomes" id="UP000198642">
    <property type="component" value="Unassembled WGS sequence"/>
</dbReference>
<dbReference type="AlphaFoldDB" id="A0A1I0YX82"/>
<accession>A0A1I0YX82</accession>
<dbReference type="GO" id="GO:0016780">
    <property type="term" value="F:phosphotransferase activity, for other substituted phosphate groups"/>
    <property type="evidence" value="ECO:0007669"/>
    <property type="project" value="TreeGrafter"/>
</dbReference>
<evidence type="ECO:0000313" key="4">
    <source>
        <dbReference type="EMBL" id="SFB16990.1"/>
    </source>
</evidence>
<keyword evidence="5" id="KW-1185">Reference proteome</keyword>
<evidence type="ECO:0000256" key="1">
    <source>
        <dbReference type="ARBA" id="ARBA00006464"/>
    </source>
</evidence>